<dbReference type="Proteomes" id="UP001224775">
    <property type="component" value="Unassembled WGS sequence"/>
</dbReference>
<name>A0AAD8Y035_9STRA</name>
<sequence>MKIKINETNTVECAAPSNMIDEMWHAHILSTKEYQQFCERNNNGVFIHHDPSMTDVPGYRITWMRYVECFKSEPKDRNIWPMYEVEEEEEYDEYGDYDDYGCG</sequence>
<organism evidence="1 2">
    <name type="scientific">Skeletonema marinoi</name>
    <dbReference type="NCBI Taxonomy" id="267567"/>
    <lineage>
        <taxon>Eukaryota</taxon>
        <taxon>Sar</taxon>
        <taxon>Stramenopiles</taxon>
        <taxon>Ochrophyta</taxon>
        <taxon>Bacillariophyta</taxon>
        <taxon>Coscinodiscophyceae</taxon>
        <taxon>Thalassiosirophycidae</taxon>
        <taxon>Thalassiosirales</taxon>
        <taxon>Skeletonemataceae</taxon>
        <taxon>Skeletonema</taxon>
        <taxon>Skeletonema marinoi-dohrnii complex</taxon>
    </lineage>
</organism>
<proteinExistence type="predicted"/>
<protein>
    <submittedName>
        <fullName evidence="1">Uncharacterized protein</fullName>
    </submittedName>
</protein>
<comment type="caution">
    <text evidence="1">The sequence shown here is derived from an EMBL/GenBank/DDBJ whole genome shotgun (WGS) entry which is preliminary data.</text>
</comment>
<evidence type="ECO:0000313" key="1">
    <source>
        <dbReference type="EMBL" id="KAK1737003.1"/>
    </source>
</evidence>
<dbReference type="AlphaFoldDB" id="A0AAD8Y035"/>
<accession>A0AAD8Y035</accession>
<keyword evidence="2" id="KW-1185">Reference proteome</keyword>
<gene>
    <name evidence="1" type="ORF">QTG54_012448</name>
</gene>
<evidence type="ECO:0000313" key="2">
    <source>
        <dbReference type="Proteomes" id="UP001224775"/>
    </source>
</evidence>
<dbReference type="EMBL" id="JATAAI010000027">
    <property type="protein sequence ID" value="KAK1737003.1"/>
    <property type="molecule type" value="Genomic_DNA"/>
</dbReference>
<reference evidence="1" key="1">
    <citation type="submission" date="2023-06" db="EMBL/GenBank/DDBJ databases">
        <title>Survivors Of The Sea: Transcriptome response of Skeletonema marinoi to long-term dormancy.</title>
        <authorList>
            <person name="Pinder M.I.M."/>
            <person name="Kourtchenko O."/>
            <person name="Robertson E.K."/>
            <person name="Larsson T."/>
            <person name="Maumus F."/>
            <person name="Osuna-Cruz C.M."/>
            <person name="Vancaester E."/>
            <person name="Stenow R."/>
            <person name="Vandepoele K."/>
            <person name="Ploug H."/>
            <person name="Bruchert V."/>
            <person name="Godhe A."/>
            <person name="Topel M."/>
        </authorList>
    </citation>
    <scope>NUCLEOTIDE SEQUENCE</scope>
    <source>
        <strain evidence="1">R05AC</strain>
    </source>
</reference>